<evidence type="ECO:0000313" key="2">
    <source>
        <dbReference type="EMBL" id="BFO18170.1"/>
    </source>
</evidence>
<proteinExistence type="predicted"/>
<accession>A0AAT9HLD5</accession>
<dbReference type="EMBL" id="AP035768">
    <property type="protein sequence ID" value="BFO18170.1"/>
    <property type="molecule type" value="Genomic_DNA"/>
</dbReference>
<feature type="region of interest" description="Disordered" evidence="1">
    <location>
        <begin position="1"/>
        <end position="23"/>
    </location>
</feature>
<gene>
    <name evidence="2" type="ORF">SHKM778_45580</name>
</gene>
<evidence type="ECO:0000256" key="1">
    <source>
        <dbReference type="SAM" id="MobiDB-lite"/>
    </source>
</evidence>
<reference evidence="2" key="1">
    <citation type="submission" date="2024-06" db="EMBL/GenBank/DDBJ databases">
        <authorList>
            <consortium name="consrtm"/>
            <person name="Uemura M."/>
            <person name="Terahara T."/>
        </authorList>
    </citation>
    <scope>NUCLEOTIDE SEQUENCE</scope>
    <source>
        <strain evidence="2">KM77-8</strain>
    </source>
</reference>
<dbReference type="AlphaFoldDB" id="A0AAT9HLD5"/>
<sequence>MQLPQGRSGITAQLARQPSPDEVVMPQCLGLPPAPIQGEHHLSGHPFIERKRLRSRRAFGEDPGVLPKP</sequence>
<organism evidence="2">
    <name type="scientific">Streptomyces haneummycinicus</name>
    <dbReference type="NCBI Taxonomy" id="3074435"/>
    <lineage>
        <taxon>Bacteria</taxon>
        <taxon>Bacillati</taxon>
        <taxon>Actinomycetota</taxon>
        <taxon>Actinomycetes</taxon>
        <taxon>Kitasatosporales</taxon>
        <taxon>Streptomycetaceae</taxon>
        <taxon>Streptomyces</taxon>
    </lineage>
</organism>
<name>A0AAT9HLD5_9ACTN</name>
<protein>
    <submittedName>
        <fullName evidence="2">Uncharacterized protein</fullName>
    </submittedName>
</protein>
<reference evidence="2" key="2">
    <citation type="submission" date="2024-07" db="EMBL/GenBank/DDBJ databases">
        <title>Streptomyces haneummycinica sp. nov., a new antibiotic-producing actinobacterium isolated from marine sediment.</title>
        <authorList>
            <person name="Uemura M."/>
            <person name="Hamada M."/>
            <person name="Hirano S."/>
            <person name="Kobayashi K."/>
            <person name="Ohshiro T."/>
            <person name="Kobayashi T."/>
            <person name="Terahara T."/>
        </authorList>
    </citation>
    <scope>NUCLEOTIDE SEQUENCE</scope>
    <source>
        <strain evidence="2">KM77-8</strain>
    </source>
</reference>